<dbReference type="RefSeq" id="WP_265673541.1">
    <property type="nucleotide sequence ID" value="NZ_JAKRRY010000002.1"/>
</dbReference>
<protein>
    <submittedName>
        <fullName evidence="2">DUF1801 domain-containing protein</fullName>
    </submittedName>
</protein>
<evidence type="ECO:0000259" key="1">
    <source>
        <dbReference type="Pfam" id="PF08818"/>
    </source>
</evidence>
<proteinExistence type="predicted"/>
<sequence length="133" mass="15483">MEVINKFNDYPSDIRRSLLDLRALIFQCAKALDLGDVEETLKWGEPSYRVQSGSPIRMDWKLKTPNHYYLYFNCNTQLVDTFRELYSDVLEFQGNRAIVLSMTQPFPESEITHCIALAMTYQRIKHMPLLGAS</sequence>
<comment type="caution">
    <text evidence="2">The sequence shown here is derived from an EMBL/GenBank/DDBJ whole genome shotgun (WGS) entry which is preliminary data.</text>
</comment>
<dbReference type="Pfam" id="PF08818">
    <property type="entry name" value="DUF1801"/>
    <property type="match status" value="1"/>
</dbReference>
<dbReference type="Proteomes" id="UP001155587">
    <property type="component" value="Unassembled WGS sequence"/>
</dbReference>
<name>A0A9X3HVD2_9VIBR</name>
<evidence type="ECO:0000313" key="3">
    <source>
        <dbReference type="Proteomes" id="UP001155587"/>
    </source>
</evidence>
<dbReference type="SUPFAM" id="SSF159888">
    <property type="entry name" value="YdhG-like"/>
    <property type="match status" value="1"/>
</dbReference>
<organism evidence="2 3">
    <name type="scientific">Vibrio qingdaonensis</name>
    <dbReference type="NCBI Taxonomy" id="2829491"/>
    <lineage>
        <taxon>Bacteria</taxon>
        <taxon>Pseudomonadati</taxon>
        <taxon>Pseudomonadota</taxon>
        <taxon>Gammaproteobacteria</taxon>
        <taxon>Vibrionales</taxon>
        <taxon>Vibrionaceae</taxon>
        <taxon>Vibrio</taxon>
    </lineage>
</organism>
<feature type="domain" description="YdhG-like" evidence="1">
    <location>
        <begin position="16"/>
        <end position="119"/>
    </location>
</feature>
<reference evidence="2" key="1">
    <citation type="submission" date="2022-02" db="EMBL/GenBank/DDBJ databases">
        <title>Vibrio sp. nov, a new bacterium isolated from seawater.</title>
        <authorList>
            <person name="Yuan Y."/>
        </authorList>
    </citation>
    <scope>NUCLEOTIDE SEQUENCE</scope>
    <source>
        <strain evidence="2">ZSDZ65</strain>
    </source>
</reference>
<keyword evidence="3" id="KW-1185">Reference proteome</keyword>
<dbReference type="AlphaFoldDB" id="A0A9X3HVD2"/>
<accession>A0A9X3HVD2</accession>
<dbReference type="InterPro" id="IPR014922">
    <property type="entry name" value="YdhG-like"/>
</dbReference>
<dbReference type="EMBL" id="JAKRRY010000002">
    <property type="protein sequence ID" value="MCW8345098.1"/>
    <property type="molecule type" value="Genomic_DNA"/>
</dbReference>
<gene>
    <name evidence="2" type="ORF">MD535_03525</name>
</gene>
<evidence type="ECO:0000313" key="2">
    <source>
        <dbReference type="EMBL" id="MCW8345098.1"/>
    </source>
</evidence>